<dbReference type="Pfam" id="PF01501">
    <property type="entry name" value="Glyco_transf_8"/>
    <property type="match status" value="1"/>
</dbReference>
<dbReference type="Ensembl" id="ENSNFUT00015020015.1">
    <property type="protein sequence ID" value="ENSNFUP00015019120.1"/>
    <property type="gene ID" value="ENSNFUG00015009233.1"/>
</dbReference>
<proteinExistence type="inferred from homology"/>
<dbReference type="FunFam" id="3.90.550.10:FF:000092">
    <property type="entry name" value="Glycogenin 2"/>
    <property type="match status" value="1"/>
</dbReference>
<evidence type="ECO:0000256" key="5">
    <source>
        <dbReference type="ARBA" id="ARBA00022679"/>
    </source>
</evidence>
<evidence type="ECO:0000256" key="14">
    <source>
        <dbReference type="ARBA" id="ARBA00049637"/>
    </source>
</evidence>
<comment type="catalytic activity">
    <reaction evidence="12">
        <text>[1,4-alpha-D-glucosyl](n)-L-tyrosyl-[glycogenin] + UDP-alpha-D-glucose = [1,4-alpha-D-glucosyl](n+1)-L-tyrosyl-[glycogenin] + UDP + H(+)</text>
        <dbReference type="Rhea" id="RHEA:56560"/>
        <dbReference type="Rhea" id="RHEA-COMP:14606"/>
        <dbReference type="Rhea" id="RHEA-COMP:14607"/>
        <dbReference type="ChEBI" id="CHEBI:15378"/>
        <dbReference type="ChEBI" id="CHEBI:58223"/>
        <dbReference type="ChEBI" id="CHEBI:58885"/>
        <dbReference type="ChEBI" id="CHEBI:140574"/>
        <dbReference type="EC" id="2.4.1.186"/>
    </reaction>
    <physiologicalReaction direction="left-to-right" evidence="12">
        <dbReference type="Rhea" id="RHEA:56561"/>
    </physiologicalReaction>
</comment>
<dbReference type="InterPro" id="IPR002495">
    <property type="entry name" value="Glyco_trans_8"/>
</dbReference>
<evidence type="ECO:0000256" key="10">
    <source>
        <dbReference type="ARBA" id="ARBA00038162"/>
    </source>
</evidence>
<evidence type="ECO:0000256" key="6">
    <source>
        <dbReference type="ARBA" id="ARBA00022723"/>
    </source>
</evidence>
<dbReference type="AlphaFoldDB" id="A0A8C6LI14"/>
<dbReference type="GeneTree" id="ENSGT00940000161628"/>
<keyword evidence="7" id="KW-0320">Glycogen biosynthesis</keyword>
<dbReference type="InterPro" id="IPR029044">
    <property type="entry name" value="Nucleotide-diphossugar_trans"/>
</dbReference>
<evidence type="ECO:0000256" key="12">
    <source>
        <dbReference type="ARBA" id="ARBA00047374"/>
    </source>
</evidence>
<dbReference type="GO" id="GO:0046872">
    <property type="term" value="F:metal ion binding"/>
    <property type="evidence" value="ECO:0007669"/>
    <property type="project" value="UniProtKB-KW"/>
</dbReference>
<evidence type="ECO:0000256" key="2">
    <source>
        <dbReference type="ARBA" id="ARBA00004496"/>
    </source>
</evidence>
<protein>
    <recommendedName>
        <fullName evidence="11">glycogenin glucosyltransferase</fullName>
        <ecNumber evidence="11">2.4.1.186</ecNumber>
    </recommendedName>
</protein>
<dbReference type="Proteomes" id="UP000694548">
    <property type="component" value="Chromosome sgr10"/>
</dbReference>
<dbReference type="GO" id="GO:0005978">
    <property type="term" value="P:glycogen biosynthetic process"/>
    <property type="evidence" value="ECO:0007669"/>
    <property type="project" value="UniProtKB-KW"/>
</dbReference>
<dbReference type="SUPFAM" id="SSF53448">
    <property type="entry name" value="Nucleotide-diphospho-sugar transferases"/>
    <property type="match status" value="1"/>
</dbReference>
<evidence type="ECO:0000256" key="3">
    <source>
        <dbReference type="ARBA" id="ARBA00004964"/>
    </source>
</evidence>
<dbReference type="GO" id="GO:0008466">
    <property type="term" value="F:glycogenin glucosyltransferase activity"/>
    <property type="evidence" value="ECO:0007669"/>
    <property type="project" value="UniProtKB-EC"/>
</dbReference>
<dbReference type="PANTHER" id="PTHR11183">
    <property type="entry name" value="GLYCOGENIN SUBFAMILY MEMBER"/>
    <property type="match status" value="1"/>
</dbReference>
<evidence type="ECO:0000313" key="17">
    <source>
        <dbReference type="Ensembl" id="ENSNFUP00015019120.1"/>
    </source>
</evidence>
<reference evidence="17" key="2">
    <citation type="submission" date="2025-08" db="UniProtKB">
        <authorList>
            <consortium name="Ensembl"/>
        </authorList>
    </citation>
    <scope>IDENTIFICATION</scope>
</reference>
<evidence type="ECO:0000256" key="9">
    <source>
        <dbReference type="ARBA" id="ARBA00023211"/>
    </source>
</evidence>
<sequence length="471" mass="53586">MFYVCGFNKVVYNFLCRVCWVTFSTNFSSTYLGPGDGCSSPELESHLVYPHLLDVFRDGSCLEQQFYFVSASPFKARYRGQAFVTLVTTDPYCQGATTLARSLRRHATTRRIVVMVTPNISQQSRRELDSVFDEVMTVNLLDSEDQVHLFLLGRPELGTTFTKIHCWTLTQYSKCVFMDADTLVLCNVDELFDRDELSAAPDPGWPDCFNSGVFVFRPCLITHSRLLNHALHCGSFDGGDQGLLNSFFSSWPVEDICKHLPFIYNLCVNTVYSYLPAFQEFGHNAKIVHFTGAAKPWSTQRGGCHSHIMEKFVSRWWEELHWKEDHKPPFAPQPSPRRQQQIYEREATTEFRENLDTSCSLLAHFSPSSESLQPHTEERMCSHTGSTAVEKESLPPEIPEVKEAESAPPEGPQVENPPLGAEGTGNSISFSPADAEEEQLEHRRMWELGQADYLGRDAFQNIQKMLDRFLD</sequence>
<keyword evidence="4" id="KW-0963">Cytoplasm</keyword>
<reference evidence="17" key="3">
    <citation type="submission" date="2025-09" db="UniProtKB">
        <authorList>
            <consortium name="Ensembl"/>
        </authorList>
    </citation>
    <scope>IDENTIFICATION</scope>
</reference>
<keyword evidence="5" id="KW-0808">Transferase</keyword>
<dbReference type="InterPro" id="IPR050587">
    <property type="entry name" value="GNT1/Glycosyltrans_8"/>
</dbReference>
<comment type="function">
    <text evidence="15">Self-glucosylating initiator of glycogen synthesis. It catalyzes the formation of a short alpha (1,4)-glucosyl chain covalently attached via a glucose 1-O-tyrosyl linkage to internal tyrosine residues and these chains act as primers for the elongation reaction catalyzed by glycogen synthase.</text>
</comment>
<comment type="cofactor">
    <cofactor evidence="1">
        <name>Mn(2+)</name>
        <dbReference type="ChEBI" id="CHEBI:29035"/>
    </cofactor>
</comment>
<evidence type="ECO:0000313" key="18">
    <source>
        <dbReference type="Proteomes" id="UP000694548"/>
    </source>
</evidence>
<evidence type="ECO:0000256" key="16">
    <source>
        <dbReference type="SAM" id="MobiDB-lite"/>
    </source>
</evidence>
<comment type="subcellular location">
    <subcellularLocation>
        <location evidence="2">Cytoplasm</location>
    </subcellularLocation>
</comment>
<keyword evidence="8" id="KW-0325">Glycoprotein</keyword>
<keyword evidence="18" id="KW-1185">Reference proteome</keyword>
<dbReference type="GO" id="GO:0005737">
    <property type="term" value="C:cytoplasm"/>
    <property type="evidence" value="ECO:0007669"/>
    <property type="project" value="UniProtKB-SubCell"/>
</dbReference>
<comment type="similarity">
    <text evidence="10">Belongs to the glycosyltransferase 8 family. Glycogenin subfamily.</text>
</comment>
<evidence type="ECO:0000256" key="13">
    <source>
        <dbReference type="ARBA" id="ARBA00047924"/>
    </source>
</evidence>
<evidence type="ECO:0000256" key="15">
    <source>
        <dbReference type="ARBA" id="ARBA00057883"/>
    </source>
</evidence>
<gene>
    <name evidence="17" type="primary">gyg2</name>
</gene>
<evidence type="ECO:0000256" key="1">
    <source>
        <dbReference type="ARBA" id="ARBA00001936"/>
    </source>
</evidence>
<evidence type="ECO:0000256" key="7">
    <source>
        <dbReference type="ARBA" id="ARBA00023056"/>
    </source>
</evidence>
<comment type="function">
    <text evidence="14">Glycogenin participates in the glycogen biosynthetic process along with glycogen synthase and glycogen branching enzyme. It catalyzes the formation of a short alpha (1,4)-glucosyl chain covalently attached via a glucose 1-O-tyrosyl linkage to internal tyrosine residues and these chains act as primers for the elongation reaction catalyzed by glycogen synthase.</text>
</comment>
<organism evidence="17 18">
    <name type="scientific">Nothobranchius furzeri</name>
    <name type="common">Turquoise killifish</name>
    <dbReference type="NCBI Taxonomy" id="105023"/>
    <lineage>
        <taxon>Eukaryota</taxon>
        <taxon>Metazoa</taxon>
        <taxon>Chordata</taxon>
        <taxon>Craniata</taxon>
        <taxon>Vertebrata</taxon>
        <taxon>Euteleostomi</taxon>
        <taxon>Actinopterygii</taxon>
        <taxon>Neopterygii</taxon>
        <taxon>Teleostei</taxon>
        <taxon>Neoteleostei</taxon>
        <taxon>Acanthomorphata</taxon>
        <taxon>Ovalentaria</taxon>
        <taxon>Atherinomorphae</taxon>
        <taxon>Cyprinodontiformes</taxon>
        <taxon>Nothobranchiidae</taxon>
        <taxon>Nothobranchius</taxon>
    </lineage>
</organism>
<reference evidence="17" key="1">
    <citation type="submission" date="2014-08" db="EMBL/GenBank/DDBJ databases">
        <authorList>
            <person name="Senf B."/>
            <person name="Petzold A."/>
            <person name="Downie B.R."/>
            <person name="Koch P."/>
            <person name="Platzer M."/>
        </authorList>
    </citation>
    <scope>NUCLEOTIDE SEQUENCE [LARGE SCALE GENOMIC DNA]</scope>
    <source>
        <strain evidence="17">GRZ</strain>
    </source>
</reference>
<keyword evidence="9" id="KW-0464">Manganese</keyword>
<evidence type="ECO:0000256" key="4">
    <source>
        <dbReference type="ARBA" id="ARBA00022490"/>
    </source>
</evidence>
<evidence type="ECO:0000256" key="11">
    <source>
        <dbReference type="ARBA" id="ARBA00038934"/>
    </source>
</evidence>
<dbReference type="EC" id="2.4.1.186" evidence="11"/>
<keyword evidence="6" id="KW-0479">Metal-binding</keyword>
<comment type="pathway">
    <text evidence="3">Glycan biosynthesis; glycogen biosynthesis.</text>
</comment>
<feature type="region of interest" description="Disordered" evidence="16">
    <location>
        <begin position="367"/>
        <end position="439"/>
    </location>
</feature>
<accession>A0A8C6LI14</accession>
<name>A0A8C6LI14_NOTFU</name>
<feature type="compositionally biased region" description="Basic and acidic residues" evidence="16">
    <location>
        <begin position="389"/>
        <end position="405"/>
    </location>
</feature>
<evidence type="ECO:0000256" key="8">
    <source>
        <dbReference type="ARBA" id="ARBA00023180"/>
    </source>
</evidence>
<comment type="catalytic activity">
    <reaction evidence="13">
        <text>L-tyrosyl-[glycogenin] + UDP-alpha-D-glucose = alpha-D-glucosyl-L-tyrosyl-[glycogenin] + UDP + H(+)</text>
        <dbReference type="Rhea" id="RHEA:23360"/>
        <dbReference type="Rhea" id="RHEA-COMP:14604"/>
        <dbReference type="Rhea" id="RHEA-COMP:14605"/>
        <dbReference type="ChEBI" id="CHEBI:15378"/>
        <dbReference type="ChEBI" id="CHEBI:46858"/>
        <dbReference type="ChEBI" id="CHEBI:58223"/>
        <dbReference type="ChEBI" id="CHEBI:58885"/>
        <dbReference type="ChEBI" id="CHEBI:140573"/>
        <dbReference type="EC" id="2.4.1.186"/>
    </reaction>
    <physiologicalReaction direction="left-to-right" evidence="13">
        <dbReference type="Rhea" id="RHEA:23361"/>
    </physiologicalReaction>
</comment>
<dbReference type="CDD" id="cd02537">
    <property type="entry name" value="GT8_Glycogenin"/>
    <property type="match status" value="1"/>
</dbReference>
<dbReference type="Gene3D" id="3.90.550.10">
    <property type="entry name" value="Spore Coat Polysaccharide Biosynthesis Protein SpsA, Chain A"/>
    <property type="match status" value="1"/>
</dbReference>